<evidence type="ECO:0000256" key="6">
    <source>
        <dbReference type="ARBA" id="ARBA00022833"/>
    </source>
</evidence>
<keyword evidence="9" id="KW-0804">Transcription</keyword>
<dbReference type="EMBL" id="FZQP02001471">
    <property type="protein sequence ID" value="VVC92963.1"/>
    <property type="molecule type" value="Genomic_DNA"/>
</dbReference>
<evidence type="ECO:0000256" key="9">
    <source>
        <dbReference type="ARBA" id="ARBA00023163"/>
    </source>
</evidence>
<sequence>MQHEVFIKQEFPETEDVEDVQQELHDSYNQFETENNTNTDQTLNPTFIKQEKDEEGEASEHILPDLSKYWEIEITIVRDPSQKEDQPLSELKMDKQQKSKSHNKTIKETSNNRQLKNKCIQEVGKTKYEIFGKNKEKLKYKRNKNLVQSNVVIEKKDDNCNSSVMENLEDVTPNSDMDCDDVTVYSKNSNKRVRKVLKKEQKDTLSDKVPPLKRKLKKKPFSCPICRKTFVYASRLATHNRSHTGERPYVCKDCGKTFYKSFDLLRHTRTHTKEKPYSCHICEKRFVQDCNLVKHIRTHTGENPFACNVCGRSFNQSGNLTRHYRIHTGEKPYSCTMCEKSFVQNAHLEKHYKTIHKIELKLKVKHDPLI</sequence>
<feature type="compositionally biased region" description="Basic and acidic residues" evidence="12">
    <location>
        <begin position="81"/>
        <end position="97"/>
    </location>
</feature>
<dbReference type="OrthoDB" id="8113227at2759"/>
<reference evidence="14 15" key="1">
    <citation type="submission" date="2017-07" db="EMBL/GenBank/DDBJ databases">
        <authorList>
            <person name="Talla V."/>
            <person name="Backstrom N."/>
        </authorList>
    </citation>
    <scope>NUCLEOTIDE SEQUENCE [LARGE SCALE GENOMIC DNA]</scope>
</reference>
<protein>
    <recommendedName>
        <fullName evidence="13">C2H2-type domain-containing protein</fullName>
    </recommendedName>
</protein>
<dbReference type="PROSITE" id="PS00028">
    <property type="entry name" value="ZINC_FINGER_C2H2_1"/>
    <property type="match status" value="5"/>
</dbReference>
<evidence type="ECO:0000256" key="3">
    <source>
        <dbReference type="ARBA" id="ARBA00022723"/>
    </source>
</evidence>
<dbReference type="SUPFAM" id="SSF57667">
    <property type="entry name" value="beta-beta-alpha zinc fingers"/>
    <property type="match status" value="3"/>
</dbReference>
<comment type="similarity">
    <text evidence="2">Belongs to the krueppel C2H2-type zinc-finger protein family.</text>
</comment>
<evidence type="ECO:0000256" key="5">
    <source>
        <dbReference type="ARBA" id="ARBA00022771"/>
    </source>
</evidence>
<dbReference type="GO" id="GO:0000981">
    <property type="term" value="F:DNA-binding transcription factor activity, RNA polymerase II-specific"/>
    <property type="evidence" value="ECO:0007669"/>
    <property type="project" value="TreeGrafter"/>
</dbReference>
<dbReference type="FunFam" id="3.30.160.60:FF:000295">
    <property type="entry name" value="zinc finger protein 19"/>
    <property type="match status" value="1"/>
</dbReference>
<name>A0A5E4Q6H2_9NEOP</name>
<keyword evidence="4" id="KW-0677">Repeat</keyword>
<evidence type="ECO:0000256" key="1">
    <source>
        <dbReference type="ARBA" id="ARBA00004123"/>
    </source>
</evidence>
<dbReference type="PANTHER" id="PTHR23235">
    <property type="entry name" value="KRUEPPEL-LIKE TRANSCRIPTION FACTOR"/>
    <property type="match status" value="1"/>
</dbReference>
<feature type="domain" description="C2H2-type" evidence="13">
    <location>
        <begin position="333"/>
        <end position="361"/>
    </location>
</feature>
<dbReference type="InterPro" id="IPR013087">
    <property type="entry name" value="Znf_C2H2_type"/>
</dbReference>
<dbReference type="FunFam" id="3.30.160.60:FF:001325">
    <property type="entry name" value="zinc finger protein 200"/>
    <property type="match status" value="1"/>
</dbReference>
<dbReference type="Proteomes" id="UP000324832">
    <property type="component" value="Unassembled WGS sequence"/>
</dbReference>
<evidence type="ECO:0000259" key="13">
    <source>
        <dbReference type="PROSITE" id="PS50157"/>
    </source>
</evidence>
<evidence type="ECO:0000313" key="14">
    <source>
        <dbReference type="EMBL" id="VVC92963.1"/>
    </source>
</evidence>
<dbReference type="GO" id="GO:0000978">
    <property type="term" value="F:RNA polymerase II cis-regulatory region sequence-specific DNA binding"/>
    <property type="evidence" value="ECO:0007669"/>
    <property type="project" value="TreeGrafter"/>
</dbReference>
<gene>
    <name evidence="14" type="ORF">LSINAPIS_LOCUS5266</name>
</gene>
<dbReference type="FunFam" id="3.30.160.60:FF:000597">
    <property type="entry name" value="zinc finger protein 236 isoform X3"/>
    <property type="match status" value="1"/>
</dbReference>
<dbReference type="InterPro" id="IPR036236">
    <property type="entry name" value="Znf_C2H2_sf"/>
</dbReference>
<keyword evidence="8" id="KW-0238">DNA-binding</keyword>
<evidence type="ECO:0000256" key="8">
    <source>
        <dbReference type="ARBA" id="ARBA00023125"/>
    </source>
</evidence>
<feature type="domain" description="C2H2-type" evidence="13">
    <location>
        <begin position="305"/>
        <end position="332"/>
    </location>
</feature>
<feature type="domain" description="C2H2-type" evidence="13">
    <location>
        <begin position="277"/>
        <end position="304"/>
    </location>
</feature>
<feature type="region of interest" description="Disordered" evidence="12">
    <location>
        <begin position="81"/>
        <end position="113"/>
    </location>
</feature>
<keyword evidence="5 11" id="KW-0863">Zinc-finger</keyword>
<dbReference type="PANTHER" id="PTHR23235:SF142">
    <property type="entry name" value="ZINC FINGER PROTEIN 384"/>
    <property type="match status" value="1"/>
</dbReference>
<organism evidence="14 15">
    <name type="scientific">Leptidea sinapis</name>
    <dbReference type="NCBI Taxonomy" id="189913"/>
    <lineage>
        <taxon>Eukaryota</taxon>
        <taxon>Metazoa</taxon>
        <taxon>Ecdysozoa</taxon>
        <taxon>Arthropoda</taxon>
        <taxon>Hexapoda</taxon>
        <taxon>Insecta</taxon>
        <taxon>Pterygota</taxon>
        <taxon>Neoptera</taxon>
        <taxon>Endopterygota</taxon>
        <taxon>Lepidoptera</taxon>
        <taxon>Glossata</taxon>
        <taxon>Ditrysia</taxon>
        <taxon>Papilionoidea</taxon>
        <taxon>Pieridae</taxon>
        <taxon>Dismorphiinae</taxon>
        <taxon>Leptidea</taxon>
    </lineage>
</organism>
<keyword evidence="7" id="KW-0805">Transcription regulation</keyword>
<dbReference type="AlphaFoldDB" id="A0A5E4Q6H2"/>
<evidence type="ECO:0000313" key="15">
    <source>
        <dbReference type="Proteomes" id="UP000324832"/>
    </source>
</evidence>
<comment type="subcellular location">
    <subcellularLocation>
        <location evidence="1">Nucleus</location>
    </subcellularLocation>
</comment>
<keyword evidence="6" id="KW-0862">Zinc</keyword>
<dbReference type="GO" id="GO:0042802">
    <property type="term" value="F:identical protein binding"/>
    <property type="evidence" value="ECO:0007669"/>
    <property type="project" value="UniProtKB-ARBA"/>
</dbReference>
<evidence type="ECO:0000256" key="10">
    <source>
        <dbReference type="ARBA" id="ARBA00023242"/>
    </source>
</evidence>
<proteinExistence type="inferred from homology"/>
<evidence type="ECO:0000256" key="12">
    <source>
        <dbReference type="SAM" id="MobiDB-lite"/>
    </source>
</evidence>
<keyword evidence="15" id="KW-1185">Reference proteome</keyword>
<dbReference type="Gene3D" id="3.30.160.60">
    <property type="entry name" value="Classic Zinc Finger"/>
    <property type="match status" value="5"/>
</dbReference>
<evidence type="ECO:0000256" key="11">
    <source>
        <dbReference type="PROSITE-ProRule" id="PRU00042"/>
    </source>
</evidence>
<accession>A0A5E4Q6H2</accession>
<dbReference type="GO" id="GO:0008270">
    <property type="term" value="F:zinc ion binding"/>
    <property type="evidence" value="ECO:0007669"/>
    <property type="project" value="UniProtKB-KW"/>
</dbReference>
<feature type="domain" description="C2H2-type" evidence="13">
    <location>
        <begin position="249"/>
        <end position="276"/>
    </location>
</feature>
<dbReference type="PROSITE" id="PS50157">
    <property type="entry name" value="ZINC_FINGER_C2H2_2"/>
    <property type="match status" value="5"/>
</dbReference>
<keyword evidence="3" id="KW-0479">Metal-binding</keyword>
<evidence type="ECO:0000256" key="2">
    <source>
        <dbReference type="ARBA" id="ARBA00006991"/>
    </source>
</evidence>
<evidence type="ECO:0000256" key="7">
    <source>
        <dbReference type="ARBA" id="ARBA00023015"/>
    </source>
</evidence>
<dbReference type="FunFam" id="3.30.160.60:FF:000508">
    <property type="entry name" value="Myeloid zinc finger 1"/>
    <property type="match status" value="1"/>
</dbReference>
<dbReference type="Pfam" id="PF00096">
    <property type="entry name" value="zf-C2H2"/>
    <property type="match status" value="5"/>
</dbReference>
<dbReference type="GO" id="GO:0005634">
    <property type="term" value="C:nucleus"/>
    <property type="evidence" value="ECO:0007669"/>
    <property type="project" value="UniProtKB-SubCell"/>
</dbReference>
<dbReference type="FunFam" id="3.30.160.60:FF:000744">
    <property type="entry name" value="zinc finger E-box-binding homeobox 1"/>
    <property type="match status" value="1"/>
</dbReference>
<dbReference type="SMART" id="SM00355">
    <property type="entry name" value="ZnF_C2H2"/>
    <property type="match status" value="5"/>
</dbReference>
<keyword evidence="10" id="KW-0539">Nucleus</keyword>
<evidence type="ECO:0000256" key="4">
    <source>
        <dbReference type="ARBA" id="ARBA00022737"/>
    </source>
</evidence>
<feature type="domain" description="C2H2-type" evidence="13">
    <location>
        <begin position="221"/>
        <end position="248"/>
    </location>
</feature>